<dbReference type="EMBL" id="VCYH01000002">
    <property type="protein sequence ID" value="MDN7024100.1"/>
    <property type="molecule type" value="Genomic_DNA"/>
</dbReference>
<dbReference type="CDD" id="cd18794">
    <property type="entry name" value="SF2_C_RecQ"/>
    <property type="match status" value="1"/>
</dbReference>
<dbReference type="Gene3D" id="3.40.50.300">
    <property type="entry name" value="P-loop containing nucleotide triphosphate hydrolases"/>
    <property type="match status" value="2"/>
</dbReference>
<feature type="domain" description="Helicase C-terminal" evidence="19">
    <location>
        <begin position="214"/>
        <end position="362"/>
    </location>
</feature>
<dbReference type="InterPro" id="IPR032284">
    <property type="entry name" value="RecQ_Zn-bd"/>
</dbReference>
<dbReference type="SUPFAM" id="SSF47819">
    <property type="entry name" value="HRDC-like"/>
    <property type="match status" value="1"/>
</dbReference>
<evidence type="ECO:0000313" key="21">
    <source>
        <dbReference type="Proteomes" id="UP001168338"/>
    </source>
</evidence>
<dbReference type="Pfam" id="PF09382">
    <property type="entry name" value="RQC"/>
    <property type="match status" value="1"/>
</dbReference>
<evidence type="ECO:0000256" key="6">
    <source>
        <dbReference type="ARBA" id="ARBA00022763"/>
    </source>
</evidence>
<dbReference type="SUPFAM" id="SSF52540">
    <property type="entry name" value="P-loop containing nucleoside triphosphate hydrolases"/>
    <property type="match status" value="1"/>
</dbReference>
<keyword evidence="14" id="KW-0413">Isomerase</keyword>
<dbReference type="InterPro" id="IPR018982">
    <property type="entry name" value="RQC_domain"/>
</dbReference>
<dbReference type="InterPro" id="IPR001650">
    <property type="entry name" value="Helicase_C-like"/>
</dbReference>
<evidence type="ECO:0000256" key="1">
    <source>
        <dbReference type="ARBA" id="ARBA00001946"/>
    </source>
</evidence>
<keyword evidence="12" id="KW-0233">DNA recombination</keyword>
<proteinExistence type="inferred from homology"/>
<keyword evidence="6" id="KW-0227">DNA damage</keyword>
<dbReference type="Pfam" id="PF00270">
    <property type="entry name" value="DEAD"/>
    <property type="match status" value="1"/>
</dbReference>
<dbReference type="InterPro" id="IPR004589">
    <property type="entry name" value="DNA_helicase_ATP-dep_RecQ"/>
</dbReference>
<dbReference type="PROSITE" id="PS50967">
    <property type="entry name" value="HRDC"/>
    <property type="match status" value="1"/>
</dbReference>
<keyword evidence="7 20" id="KW-0378">Hydrolase</keyword>
<dbReference type="CDD" id="cd17920">
    <property type="entry name" value="DEXHc_RecQ"/>
    <property type="match status" value="1"/>
</dbReference>
<reference evidence="20" key="1">
    <citation type="submission" date="2019-05" db="EMBL/GenBank/DDBJ databases">
        <title>Methanoculleus sp. FWC-SCC1, a methanogenic archaeon isolated from deep marine cold seep.</title>
        <authorList>
            <person name="Chen Y.-W."/>
            <person name="Chen S.-C."/>
            <person name="Teng N.-H."/>
            <person name="Lai M.-C."/>
        </authorList>
    </citation>
    <scope>NUCLEOTIDE SEQUENCE</scope>
    <source>
        <strain evidence="20">FWC-SCC1</strain>
    </source>
</reference>
<dbReference type="Proteomes" id="UP001168338">
    <property type="component" value="Unassembled WGS sequence"/>
</dbReference>
<feature type="domain" description="Helicase ATP-binding" evidence="18">
    <location>
        <begin position="25"/>
        <end position="193"/>
    </location>
</feature>
<evidence type="ECO:0000256" key="15">
    <source>
        <dbReference type="ARBA" id="ARBA00034617"/>
    </source>
</evidence>
<dbReference type="Gene3D" id="1.10.150.80">
    <property type="entry name" value="HRDC domain"/>
    <property type="match status" value="1"/>
</dbReference>
<evidence type="ECO:0000256" key="16">
    <source>
        <dbReference type="ARBA" id="ARBA00034808"/>
    </source>
</evidence>
<evidence type="ECO:0000256" key="10">
    <source>
        <dbReference type="ARBA" id="ARBA00022840"/>
    </source>
</evidence>
<keyword evidence="13" id="KW-0234">DNA repair</keyword>
<evidence type="ECO:0000256" key="2">
    <source>
        <dbReference type="ARBA" id="ARBA00001947"/>
    </source>
</evidence>
<dbReference type="GO" id="GO:0016787">
    <property type="term" value="F:hydrolase activity"/>
    <property type="evidence" value="ECO:0007669"/>
    <property type="project" value="UniProtKB-KW"/>
</dbReference>
<dbReference type="Pfam" id="PF00570">
    <property type="entry name" value="HRDC"/>
    <property type="match status" value="1"/>
</dbReference>
<dbReference type="RefSeq" id="WP_301663187.1">
    <property type="nucleotide sequence ID" value="NZ_VCYH01000002.1"/>
</dbReference>
<accession>A0ABT8M844</accession>
<dbReference type="InterPro" id="IPR006293">
    <property type="entry name" value="DNA_helicase_ATP-dep_RecQ_bac"/>
</dbReference>
<evidence type="ECO:0000313" key="20">
    <source>
        <dbReference type="EMBL" id="MDN7024100.1"/>
    </source>
</evidence>
<evidence type="ECO:0000256" key="3">
    <source>
        <dbReference type="ARBA" id="ARBA00005446"/>
    </source>
</evidence>
<dbReference type="Pfam" id="PF16124">
    <property type="entry name" value="RecQ_Zn_bind"/>
    <property type="match status" value="1"/>
</dbReference>
<dbReference type="GO" id="GO:0003678">
    <property type="term" value="F:DNA helicase activity"/>
    <property type="evidence" value="ECO:0007669"/>
    <property type="project" value="UniProtKB-EC"/>
</dbReference>
<evidence type="ECO:0000256" key="7">
    <source>
        <dbReference type="ARBA" id="ARBA00022801"/>
    </source>
</evidence>
<dbReference type="SMART" id="SM00341">
    <property type="entry name" value="HRDC"/>
    <property type="match status" value="1"/>
</dbReference>
<keyword evidence="5" id="KW-0547">Nucleotide-binding</keyword>
<dbReference type="InterPro" id="IPR036390">
    <property type="entry name" value="WH_DNA-bd_sf"/>
</dbReference>
<dbReference type="NCBIfam" id="TIGR00614">
    <property type="entry name" value="recQ_fam"/>
    <property type="match status" value="1"/>
</dbReference>
<dbReference type="SMART" id="SM00956">
    <property type="entry name" value="RQC"/>
    <property type="match status" value="1"/>
</dbReference>
<comment type="cofactor">
    <cofactor evidence="2">
        <name>Zn(2+)</name>
        <dbReference type="ChEBI" id="CHEBI:29105"/>
    </cofactor>
</comment>
<dbReference type="SUPFAM" id="SSF46785">
    <property type="entry name" value="Winged helix' DNA-binding domain"/>
    <property type="match status" value="1"/>
</dbReference>
<dbReference type="InterPro" id="IPR027417">
    <property type="entry name" value="P-loop_NTPase"/>
</dbReference>
<keyword evidence="4" id="KW-0479">Metal-binding</keyword>
<organism evidence="20 21">
    <name type="scientific">Methanoculleus frigidifontis</name>
    <dbReference type="NCBI Taxonomy" id="2584085"/>
    <lineage>
        <taxon>Archaea</taxon>
        <taxon>Methanobacteriati</taxon>
        <taxon>Methanobacteriota</taxon>
        <taxon>Stenosarchaea group</taxon>
        <taxon>Methanomicrobia</taxon>
        <taxon>Methanomicrobiales</taxon>
        <taxon>Methanomicrobiaceae</taxon>
        <taxon>Methanoculleus</taxon>
    </lineage>
</organism>
<dbReference type="NCBIfam" id="TIGR01389">
    <property type="entry name" value="recQ"/>
    <property type="match status" value="1"/>
</dbReference>
<comment type="similarity">
    <text evidence="3">Belongs to the helicase family. RecQ subfamily.</text>
</comment>
<evidence type="ECO:0000256" key="4">
    <source>
        <dbReference type="ARBA" id="ARBA00022723"/>
    </source>
</evidence>
<dbReference type="Gene3D" id="1.10.10.10">
    <property type="entry name" value="Winged helix-like DNA-binding domain superfamily/Winged helix DNA-binding domain"/>
    <property type="match status" value="1"/>
</dbReference>
<comment type="catalytic activity">
    <reaction evidence="15">
        <text>Couples ATP hydrolysis with the unwinding of duplex DNA by translocating in the 3'-5' direction.</text>
        <dbReference type="EC" id="5.6.2.4"/>
    </reaction>
</comment>
<dbReference type="PROSITE" id="PS51194">
    <property type="entry name" value="HELICASE_CTER"/>
    <property type="match status" value="1"/>
</dbReference>
<evidence type="ECO:0000256" key="8">
    <source>
        <dbReference type="ARBA" id="ARBA00022806"/>
    </source>
</evidence>
<dbReference type="SMART" id="SM00487">
    <property type="entry name" value="DEXDc"/>
    <property type="match status" value="1"/>
</dbReference>
<dbReference type="InterPro" id="IPR014001">
    <property type="entry name" value="Helicase_ATP-bd"/>
</dbReference>
<dbReference type="Pfam" id="PF00271">
    <property type="entry name" value="Helicase_C"/>
    <property type="match status" value="1"/>
</dbReference>
<evidence type="ECO:0000256" key="9">
    <source>
        <dbReference type="ARBA" id="ARBA00022833"/>
    </source>
</evidence>
<evidence type="ECO:0000259" key="17">
    <source>
        <dbReference type="PROSITE" id="PS50967"/>
    </source>
</evidence>
<protein>
    <recommendedName>
        <fullName evidence="16">DNA 3'-5' helicase</fullName>
        <ecNumber evidence="16">5.6.2.4</ecNumber>
    </recommendedName>
</protein>
<feature type="domain" description="HRDC" evidence="17">
    <location>
        <begin position="523"/>
        <end position="603"/>
    </location>
</feature>
<evidence type="ECO:0000256" key="5">
    <source>
        <dbReference type="ARBA" id="ARBA00022741"/>
    </source>
</evidence>
<evidence type="ECO:0000256" key="14">
    <source>
        <dbReference type="ARBA" id="ARBA00023235"/>
    </source>
</evidence>
<dbReference type="InterPro" id="IPR002121">
    <property type="entry name" value="HRDC_dom"/>
</dbReference>
<dbReference type="PROSITE" id="PS51192">
    <property type="entry name" value="HELICASE_ATP_BIND_1"/>
    <property type="match status" value="1"/>
</dbReference>
<evidence type="ECO:0000256" key="13">
    <source>
        <dbReference type="ARBA" id="ARBA00023204"/>
    </source>
</evidence>
<dbReference type="PANTHER" id="PTHR13710">
    <property type="entry name" value="DNA HELICASE RECQ FAMILY MEMBER"/>
    <property type="match status" value="1"/>
</dbReference>
<keyword evidence="10" id="KW-0067">ATP-binding</keyword>
<keyword evidence="11" id="KW-0238">DNA-binding</keyword>
<dbReference type="InterPro" id="IPR011545">
    <property type="entry name" value="DEAD/DEAH_box_helicase_dom"/>
</dbReference>
<dbReference type="SMART" id="SM00490">
    <property type="entry name" value="HELICc"/>
    <property type="match status" value="1"/>
</dbReference>
<evidence type="ECO:0000256" key="12">
    <source>
        <dbReference type="ARBA" id="ARBA00023172"/>
    </source>
</evidence>
<evidence type="ECO:0000259" key="19">
    <source>
        <dbReference type="PROSITE" id="PS51194"/>
    </source>
</evidence>
<keyword evidence="8 20" id="KW-0347">Helicase</keyword>
<keyword evidence="21" id="KW-1185">Reference proteome</keyword>
<comment type="caution">
    <text evidence="20">The sequence shown here is derived from an EMBL/GenBank/DDBJ whole genome shotgun (WGS) entry which is preliminary data.</text>
</comment>
<sequence>MDSLHAALEQYYGYSAFLPYQEEIVRDILRKRDVLAVLATGGGKSLCYQLPALVAGGLTVVVSPLISLMKDQVDTLAAQGVAAATLNSSLPYEAMVRTLRDLEAGRVRLLYVSPEKAVQPRFLETLRELRVTLFAIDEAHCISEWGHQFRPEYRRLRVLKEEFPKIPVIALTATAIPTVRQDIQRQLDLADPAVYVGSFDRQNLQYAVTGKKGGYARLLDYLKSNPGRSGIVYFSSRKRTEEVAAKLQEDGIRALPYHADLPAAFRGRVQDLFIRDEIDVVCATNAFGMGIDKPDVRFVIHYDMPRSLEAYAQESGRAGRDGEESDCILFYSPGDRQKNMKILETDAVTDPEYHRIALQKLTAMVQYCETTRCRRQYLLDYFGEAFDGVPCNSCDACLLPNEFIDGREAAEKIVACIAGMPGSFGVRQIADVLAGSRSSRVTARGHQDLPAYNSGSEYSSEQWSTFIRELVANGCLDQSPGQYPVVTLNERSRRILAGDENVRLTRPKGQQAASPVLQDRDAGQPDTALFEDLRRLRKSLADEQGVPPYVVFPDRTLKEMAGRRPQTPEAFAALPGVGAAKLEKYAGTFLAAIRNASGGEPLPDGACAPAAPGRPEIDNVPDEALLEEAYALQEHIRKLREEIRSADTLRRALLERARSAGVSENEAYSVTASVSRSRQIVPERFYERYPEVFVRIAHVPVGAAEEAIGEEIPEECIRYTTSESVRVVRKASPEDGAADR</sequence>
<dbReference type="EC" id="5.6.2.4" evidence="16"/>
<comment type="cofactor">
    <cofactor evidence="1">
        <name>Mg(2+)</name>
        <dbReference type="ChEBI" id="CHEBI:18420"/>
    </cofactor>
</comment>
<dbReference type="PANTHER" id="PTHR13710:SF105">
    <property type="entry name" value="ATP-DEPENDENT DNA HELICASE Q1"/>
    <property type="match status" value="1"/>
</dbReference>
<evidence type="ECO:0000256" key="11">
    <source>
        <dbReference type="ARBA" id="ARBA00023125"/>
    </source>
</evidence>
<dbReference type="InterPro" id="IPR010997">
    <property type="entry name" value="HRDC-like_sf"/>
</dbReference>
<gene>
    <name evidence="20" type="primary">recQ</name>
    <name evidence="20" type="ORF">FGU65_04205</name>
</gene>
<dbReference type="InterPro" id="IPR044876">
    <property type="entry name" value="HRDC_dom_sf"/>
</dbReference>
<keyword evidence="9" id="KW-0862">Zinc</keyword>
<name>A0ABT8M844_9EURY</name>
<dbReference type="InterPro" id="IPR036388">
    <property type="entry name" value="WH-like_DNA-bd_sf"/>
</dbReference>
<evidence type="ECO:0000259" key="18">
    <source>
        <dbReference type="PROSITE" id="PS51192"/>
    </source>
</evidence>